<keyword evidence="7" id="KW-1185">Reference proteome</keyword>
<evidence type="ECO:0000313" key="6">
    <source>
        <dbReference type="EMBL" id="AJK48443.1"/>
    </source>
</evidence>
<dbReference type="GO" id="GO:0003700">
    <property type="term" value="F:DNA-binding transcription factor activity"/>
    <property type="evidence" value="ECO:0007669"/>
    <property type="project" value="InterPro"/>
</dbReference>
<dbReference type="InterPro" id="IPR036388">
    <property type="entry name" value="WH-like_DNA-bd_sf"/>
</dbReference>
<dbReference type="SUPFAM" id="SSF46785">
    <property type="entry name" value="Winged helix' DNA-binding domain"/>
    <property type="match status" value="1"/>
</dbReference>
<evidence type="ECO:0000256" key="4">
    <source>
        <dbReference type="ARBA" id="ARBA00023163"/>
    </source>
</evidence>
<dbReference type="InterPro" id="IPR005119">
    <property type="entry name" value="LysR_subst-bd"/>
</dbReference>
<dbReference type="HOGENOM" id="CLU_039613_37_0_4"/>
<dbReference type="GO" id="GO:0043565">
    <property type="term" value="F:sequence-specific DNA binding"/>
    <property type="evidence" value="ECO:0007669"/>
    <property type="project" value="TreeGrafter"/>
</dbReference>
<protein>
    <submittedName>
        <fullName evidence="6">Transcriptional regulator, LysR family</fullName>
    </submittedName>
</protein>
<keyword evidence="2" id="KW-0805">Transcription regulation</keyword>
<dbReference type="SUPFAM" id="SSF53850">
    <property type="entry name" value="Periplasmic binding protein-like II"/>
    <property type="match status" value="1"/>
</dbReference>
<gene>
    <name evidence="6" type="ORF">BGL_2c03470</name>
</gene>
<evidence type="ECO:0000259" key="5">
    <source>
        <dbReference type="PROSITE" id="PS50931"/>
    </source>
</evidence>
<dbReference type="CDD" id="cd08432">
    <property type="entry name" value="PBP2_GcdR_TrpI_HvrB_AmpR_like"/>
    <property type="match status" value="1"/>
</dbReference>
<dbReference type="EMBL" id="CP002581">
    <property type="protein sequence ID" value="AJK48443.1"/>
    <property type="molecule type" value="Genomic_DNA"/>
</dbReference>
<feature type="domain" description="HTH lysR-type" evidence="5">
    <location>
        <begin position="11"/>
        <end position="68"/>
    </location>
</feature>
<comment type="similarity">
    <text evidence="1">Belongs to the LysR transcriptional regulatory family.</text>
</comment>
<evidence type="ECO:0000256" key="1">
    <source>
        <dbReference type="ARBA" id="ARBA00009437"/>
    </source>
</evidence>
<dbReference type="InterPro" id="IPR036390">
    <property type="entry name" value="WH_DNA-bd_sf"/>
</dbReference>
<keyword evidence="4" id="KW-0804">Transcription</keyword>
<dbReference type="PANTHER" id="PTHR30537:SF79">
    <property type="entry name" value="TRANSCRIPTIONAL REGULATOR-RELATED"/>
    <property type="match status" value="1"/>
</dbReference>
<organism evidence="6 7">
    <name type="scientific">Burkholderia plantarii</name>
    <dbReference type="NCBI Taxonomy" id="41899"/>
    <lineage>
        <taxon>Bacteria</taxon>
        <taxon>Pseudomonadati</taxon>
        <taxon>Pseudomonadota</taxon>
        <taxon>Betaproteobacteria</taxon>
        <taxon>Burkholderiales</taxon>
        <taxon>Burkholderiaceae</taxon>
        <taxon>Burkholderia</taxon>
    </lineage>
</organism>
<evidence type="ECO:0000256" key="2">
    <source>
        <dbReference type="ARBA" id="ARBA00023015"/>
    </source>
</evidence>
<dbReference type="InterPro" id="IPR000847">
    <property type="entry name" value="LysR_HTH_N"/>
</dbReference>
<dbReference type="Gene3D" id="3.40.190.10">
    <property type="entry name" value="Periplasmic binding protein-like II"/>
    <property type="match status" value="2"/>
</dbReference>
<dbReference type="RefSeq" id="WP_042627083.1">
    <property type="nucleotide sequence ID" value="NZ_BSTO01000012.1"/>
</dbReference>
<dbReference type="Pfam" id="PF00126">
    <property type="entry name" value="HTH_1"/>
    <property type="match status" value="1"/>
</dbReference>
<dbReference type="Proteomes" id="UP000031838">
    <property type="component" value="Chromosome 2"/>
</dbReference>
<dbReference type="OrthoDB" id="5526340at2"/>
<dbReference type="PROSITE" id="PS50931">
    <property type="entry name" value="HTH_LYSR"/>
    <property type="match status" value="1"/>
</dbReference>
<dbReference type="KEGG" id="bgp:BGL_2c03470"/>
<dbReference type="Pfam" id="PF03466">
    <property type="entry name" value="LysR_substrate"/>
    <property type="match status" value="1"/>
</dbReference>
<dbReference type="Gene3D" id="1.10.10.10">
    <property type="entry name" value="Winged helix-like DNA-binding domain superfamily/Winged helix DNA-binding domain"/>
    <property type="match status" value="1"/>
</dbReference>
<proteinExistence type="inferred from homology"/>
<dbReference type="AlphaFoldDB" id="A0A0B6RYI9"/>
<dbReference type="InterPro" id="IPR058163">
    <property type="entry name" value="LysR-type_TF_proteobact-type"/>
</dbReference>
<reference evidence="6 7" key="2">
    <citation type="journal article" date="2016" name="Appl. Microbiol. Biotechnol.">
        <title>Mutations improving production and secretion of extracellular lipase by Burkholderia glumae PG1.</title>
        <authorList>
            <person name="Knapp A."/>
            <person name="Voget S."/>
            <person name="Gao R."/>
            <person name="Zaburannyi N."/>
            <person name="Krysciak D."/>
            <person name="Breuer M."/>
            <person name="Hauer B."/>
            <person name="Streit W.R."/>
            <person name="Muller R."/>
            <person name="Daniel R."/>
            <person name="Jaeger K.E."/>
        </authorList>
    </citation>
    <scope>NUCLEOTIDE SEQUENCE [LARGE SCALE GENOMIC DNA]</scope>
    <source>
        <strain evidence="6 7">PG1</strain>
    </source>
</reference>
<keyword evidence="3" id="KW-0238">DNA-binding</keyword>
<dbReference type="PANTHER" id="PTHR30537">
    <property type="entry name" value="HTH-TYPE TRANSCRIPTIONAL REGULATOR"/>
    <property type="match status" value="1"/>
</dbReference>
<evidence type="ECO:0000256" key="3">
    <source>
        <dbReference type="ARBA" id="ARBA00023125"/>
    </source>
</evidence>
<accession>A0A0B6RYI9</accession>
<sequence length="310" mass="34087">MKNIEQLSNDPPLRAVRAFEAFARLGSVTAAAAELDITPSAVSHQLQLLDAFILTPLTVREGRALVLTDEGRDYYRSISAAFSVLRSATGFVRDRSSLRQITISLIPLFGIGWFVPRLHRFLEANTDVDVTVLYANHRNYRSDASDLSIRFGAGDWAGYRCEKLLPGAMVPVCSAGFRRRFGPFRKPADLAAVPLVHDEDRSTWVNWLRGAGVRNVPPVVGPMFEDGQLTLSAIRAGLGAGLMRAPLIEAELASGEVVQLFDSALDDGRDYYLCSRVDADLPDGARRLAEWLRETAAASMRRLAAAGERR</sequence>
<reference evidence="7" key="1">
    <citation type="submission" date="2011-03" db="EMBL/GenBank/DDBJ databases">
        <authorList>
            <person name="Voget S."/>
            <person name="Streit W.R."/>
            <person name="Jaeger K.E."/>
            <person name="Daniel R."/>
        </authorList>
    </citation>
    <scope>NUCLEOTIDE SEQUENCE [LARGE SCALE GENOMIC DNA]</scope>
    <source>
        <strain evidence="7">PG1</strain>
    </source>
</reference>
<dbReference type="GO" id="GO:0006351">
    <property type="term" value="P:DNA-templated transcription"/>
    <property type="evidence" value="ECO:0007669"/>
    <property type="project" value="TreeGrafter"/>
</dbReference>
<evidence type="ECO:0000313" key="7">
    <source>
        <dbReference type="Proteomes" id="UP000031838"/>
    </source>
</evidence>
<name>A0A0B6RYI9_BURPL</name>
<dbReference type="KEGG" id="bpla:bpln_2g03980"/>